<dbReference type="EMBL" id="JACHGO010000004">
    <property type="protein sequence ID" value="MBB5143586.1"/>
    <property type="molecule type" value="Genomic_DNA"/>
</dbReference>
<gene>
    <name evidence="1" type="ORF">HNQ38_001683</name>
</gene>
<protein>
    <submittedName>
        <fullName evidence="1">Uncharacterized protein</fullName>
    </submittedName>
</protein>
<evidence type="ECO:0000313" key="2">
    <source>
        <dbReference type="Proteomes" id="UP000539075"/>
    </source>
</evidence>
<accession>A0A7W8FG51</accession>
<name>A0A7W8FG51_9BACT</name>
<dbReference type="Proteomes" id="UP000539075">
    <property type="component" value="Unassembled WGS sequence"/>
</dbReference>
<organism evidence="1 2">
    <name type="scientific">Desulfovibrio intestinalis</name>
    <dbReference type="NCBI Taxonomy" id="58621"/>
    <lineage>
        <taxon>Bacteria</taxon>
        <taxon>Pseudomonadati</taxon>
        <taxon>Thermodesulfobacteriota</taxon>
        <taxon>Desulfovibrionia</taxon>
        <taxon>Desulfovibrionales</taxon>
        <taxon>Desulfovibrionaceae</taxon>
        <taxon>Desulfovibrio</taxon>
    </lineage>
</organism>
<proteinExistence type="predicted"/>
<reference evidence="1 2" key="1">
    <citation type="submission" date="2020-08" db="EMBL/GenBank/DDBJ databases">
        <title>Genomic Encyclopedia of Type Strains, Phase IV (KMG-IV): sequencing the most valuable type-strain genomes for metagenomic binning, comparative biology and taxonomic classification.</title>
        <authorList>
            <person name="Goeker M."/>
        </authorList>
    </citation>
    <scope>NUCLEOTIDE SEQUENCE [LARGE SCALE GENOMIC DNA]</scope>
    <source>
        <strain evidence="1 2">DSM 11275</strain>
    </source>
</reference>
<dbReference type="AlphaFoldDB" id="A0A7W8FG51"/>
<sequence>MYSANKCNIMLLNNFSFHFSVWFYDIVVKKQMRNTECRATTPFLYMRNDTMFCPTVQSSSIPMR</sequence>
<evidence type="ECO:0000313" key="1">
    <source>
        <dbReference type="EMBL" id="MBB5143586.1"/>
    </source>
</evidence>
<comment type="caution">
    <text evidence="1">The sequence shown here is derived from an EMBL/GenBank/DDBJ whole genome shotgun (WGS) entry which is preliminary data.</text>
</comment>
<keyword evidence="2" id="KW-1185">Reference proteome</keyword>